<accession>A0AAE0Z5J9</accession>
<proteinExistence type="predicted"/>
<reference evidence="1" key="1">
    <citation type="journal article" date="2023" name="G3 (Bethesda)">
        <title>A reference genome for the long-term kleptoplast-retaining sea slug Elysia crispata morphotype clarki.</title>
        <authorList>
            <person name="Eastman K.E."/>
            <person name="Pendleton A.L."/>
            <person name="Shaikh M.A."/>
            <person name="Suttiyut T."/>
            <person name="Ogas R."/>
            <person name="Tomko P."/>
            <person name="Gavelis G."/>
            <person name="Widhalm J.R."/>
            <person name="Wisecaver J.H."/>
        </authorList>
    </citation>
    <scope>NUCLEOTIDE SEQUENCE</scope>
    <source>
        <strain evidence="1">ECLA1</strain>
    </source>
</reference>
<evidence type="ECO:0000313" key="2">
    <source>
        <dbReference type="Proteomes" id="UP001283361"/>
    </source>
</evidence>
<dbReference type="Proteomes" id="UP001283361">
    <property type="component" value="Unassembled WGS sequence"/>
</dbReference>
<evidence type="ECO:0000313" key="1">
    <source>
        <dbReference type="EMBL" id="KAK3763207.1"/>
    </source>
</evidence>
<sequence>MVRVLAKTQITQSVDCSDRNIKKIRPWFDSLLRPQITKSVDCSGGNIGVPWLNSCPRSQITQSVDCSGGNIAGPRLNSCLRPQITQALGRFLAKTSDNSVSRQLGWQYEGHWFDSWLRPQITPSVDSSGGNMKGTGSIPG</sequence>
<keyword evidence="2" id="KW-1185">Reference proteome</keyword>
<gene>
    <name evidence="1" type="ORF">RRG08_052542</name>
</gene>
<dbReference type="EMBL" id="JAWDGP010004589">
    <property type="protein sequence ID" value="KAK3763207.1"/>
    <property type="molecule type" value="Genomic_DNA"/>
</dbReference>
<dbReference type="AlphaFoldDB" id="A0AAE0Z5J9"/>
<organism evidence="1 2">
    <name type="scientific">Elysia crispata</name>
    <name type="common">lettuce slug</name>
    <dbReference type="NCBI Taxonomy" id="231223"/>
    <lineage>
        <taxon>Eukaryota</taxon>
        <taxon>Metazoa</taxon>
        <taxon>Spiralia</taxon>
        <taxon>Lophotrochozoa</taxon>
        <taxon>Mollusca</taxon>
        <taxon>Gastropoda</taxon>
        <taxon>Heterobranchia</taxon>
        <taxon>Euthyneura</taxon>
        <taxon>Panpulmonata</taxon>
        <taxon>Sacoglossa</taxon>
        <taxon>Placobranchoidea</taxon>
        <taxon>Plakobranchidae</taxon>
        <taxon>Elysia</taxon>
    </lineage>
</organism>
<protein>
    <submittedName>
        <fullName evidence="1">Uncharacterized protein</fullName>
    </submittedName>
</protein>
<comment type="caution">
    <text evidence="1">The sequence shown here is derived from an EMBL/GenBank/DDBJ whole genome shotgun (WGS) entry which is preliminary data.</text>
</comment>
<name>A0AAE0Z5J9_9GAST</name>